<organism evidence="3 4">
    <name type="scientific">Clostridium homopropionicum DSM 5847</name>
    <dbReference type="NCBI Taxonomy" id="1121318"/>
    <lineage>
        <taxon>Bacteria</taxon>
        <taxon>Bacillati</taxon>
        <taxon>Bacillota</taxon>
        <taxon>Clostridia</taxon>
        <taxon>Eubacteriales</taxon>
        <taxon>Clostridiaceae</taxon>
        <taxon>Clostridium</taxon>
    </lineage>
</organism>
<keyword evidence="2" id="KW-0812">Transmembrane</keyword>
<feature type="transmembrane region" description="Helical" evidence="2">
    <location>
        <begin position="9"/>
        <end position="29"/>
    </location>
</feature>
<reference evidence="4" key="1">
    <citation type="submission" date="2015-08" db="EMBL/GenBank/DDBJ databases">
        <title>Genome sequence of the strict anaerobe Clostridium homopropionicum LuHBu1 (DSM 5847T).</title>
        <authorList>
            <person name="Poehlein A."/>
            <person name="Beck M."/>
            <person name="Schiel-Bengelsdorf B."/>
            <person name="Bengelsdorf F.R."/>
            <person name="Daniel R."/>
            <person name="Duerre P."/>
        </authorList>
    </citation>
    <scope>NUCLEOTIDE SEQUENCE [LARGE SCALE GENOMIC DNA]</scope>
    <source>
        <strain evidence="4">DSM 5847</strain>
    </source>
</reference>
<dbReference type="Proteomes" id="UP000037043">
    <property type="component" value="Unassembled WGS sequence"/>
</dbReference>
<proteinExistence type="predicted"/>
<dbReference type="AlphaFoldDB" id="A0A0L6Z8S0"/>
<dbReference type="RefSeq" id="WP_052221688.1">
    <property type="nucleotide sequence ID" value="NZ_LHUR01000024.1"/>
</dbReference>
<evidence type="ECO:0000313" key="3">
    <source>
        <dbReference type="EMBL" id="KOA19372.1"/>
    </source>
</evidence>
<feature type="region of interest" description="Disordered" evidence="1">
    <location>
        <begin position="215"/>
        <end position="244"/>
    </location>
</feature>
<keyword evidence="2" id="KW-1133">Transmembrane helix</keyword>
<dbReference type="EMBL" id="LHUR01000024">
    <property type="protein sequence ID" value="KOA19372.1"/>
    <property type="molecule type" value="Genomic_DNA"/>
</dbReference>
<evidence type="ECO:0000256" key="2">
    <source>
        <dbReference type="SAM" id="Phobius"/>
    </source>
</evidence>
<feature type="compositionally biased region" description="Low complexity" evidence="1">
    <location>
        <begin position="224"/>
        <end position="244"/>
    </location>
</feature>
<evidence type="ECO:0000313" key="4">
    <source>
        <dbReference type="Proteomes" id="UP000037043"/>
    </source>
</evidence>
<gene>
    <name evidence="3" type="ORF">CLHOM_21630</name>
</gene>
<accession>A0A0L6Z8S0</accession>
<keyword evidence="4" id="KW-1185">Reference proteome</keyword>
<sequence>MNIWNKRKNIIIVLISIIIIISIFLAGLFNKNGYKEYSTSESFGTLVDLLLKASSGDDTIKIDEEKINSIGASYFNQGIKKGNLTIKGLNVHIEEDKINLLIPVKYKFLPLVLSTEGKLQINEGNMVFYPEYFKAGSISVPKSKVFSFIKESFRNKIEIEENSLVLNKKLFSSKIEILQIIDGNLIAKVNDNTKKIIDKADKAIKAIDAKEKEELQVNSNKNTSSGEKNVSGSNNKSSSSSKELTSKESQIISIMNSTIATLDSNPSYNYWPNVNRVMGIYETLSPEEKASFISKVYNYVDVARAKRVKSKIK</sequence>
<evidence type="ECO:0000256" key="1">
    <source>
        <dbReference type="SAM" id="MobiDB-lite"/>
    </source>
</evidence>
<name>A0A0L6Z8S0_9CLOT</name>
<keyword evidence="2" id="KW-0472">Membrane</keyword>
<dbReference type="PATRIC" id="fig|1121318.3.peg.2170"/>
<protein>
    <submittedName>
        <fullName evidence="3">Uncharacterized protein</fullName>
    </submittedName>
</protein>
<comment type="caution">
    <text evidence="3">The sequence shown here is derived from an EMBL/GenBank/DDBJ whole genome shotgun (WGS) entry which is preliminary data.</text>
</comment>